<dbReference type="GeneID" id="102807105"/>
<dbReference type="Pfam" id="PF12662">
    <property type="entry name" value="cEGF"/>
    <property type="match status" value="2"/>
</dbReference>
<dbReference type="PROSITE" id="PS50268">
    <property type="entry name" value="CADHERIN_2"/>
    <property type="match status" value="4"/>
</dbReference>
<dbReference type="CDD" id="cd00054">
    <property type="entry name" value="EGF_CA"/>
    <property type="match status" value="6"/>
</dbReference>
<dbReference type="PROSITE" id="PS01187">
    <property type="entry name" value="EGF_CA"/>
    <property type="match status" value="2"/>
</dbReference>
<dbReference type="InterPro" id="IPR000033">
    <property type="entry name" value="LDLR_classB_rpt"/>
</dbReference>
<dbReference type="InterPro" id="IPR015919">
    <property type="entry name" value="Cadherin-like_sf"/>
</dbReference>
<name>A0ABM0M9X6_SACKO</name>
<feature type="repeat" description="LDL-receptor class B" evidence="8">
    <location>
        <begin position="110"/>
        <end position="152"/>
    </location>
</feature>
<feature type="domain" description="Cadherin" evidence="11">
    <location>
        <begin position="813"/>
        <end position="907"/>
    </location>
</feature>
<evidence type="ECO:0000259" key="12">
    <source>
        <dbReference type="PROSITE" id="PS50923"/>
    </source>
</evidence>
<dbReference type="InterPro" id="IPR000152">
    <property type="entry name" value="EGF-type_Asp/Asn_hydroxyl_site"/>
</dbReference>
<keyword evidence="4" id="KW-1015">Disulfide bond</keyword>
<feature type="domain" description="EGF-like" evidence="10">
    <location>
        <begin position="414"/>
        <end position="456"/>
    </location>
</feature>
<evidence type="ECO:0000256" key="4">
    <source>
        <dbReference type="ARBA" id="ARBA00023157"/>
    </source>
</evidence>
<feature type="domain" description="Cadherin" evidence="11">
    <location>
        <begin position="707"/>
        <end position="816"/>
    </location>
</feature>
<dbReference type="Pfam" id="PF07645">
    <property type="entry name" value="EGF_CA"/>
    <property type="match status" value="1"/>
</dbReference>
<dbReference type="PROSITE" id="PS50923">
    <property type="entry name" value="SUSHI"/>
    <property type="match status" value="1"/>
</dbReference>
<dbReference type="InterPro" id="IPR009030">
    <property type="entry name" value="Growth_fac_rcpt_cys_sf"/>
</dbReference>
<dbReference type="InterPro" id="IPR026823">
    <property type="entry name" value="cEGF"/>
</dbReference>
<dbReference type="SMART" id="SM00179">
    <property type="entry name" value="EGF_CA"/>
    <property type="match status" value="6"/>
</dbReference>
<evidence type="ECO:0000256" key="5">
    <source>
        <dbReference type="PROSITE-ProRule" id="PRU00043"/>
    </source>
</evidence>
<dbReference type="PROSITE" id="PS00010">
    <property type="entry name" value="ASX_HYDROXYL"/>
    <property type="match status" value="5"/>
</dbReference>
<dbReference type="InterPro" id="IPR001881">
    <property type="entry name" value="EGF-like_Ca-bd_dom"/>
</dbReference>
<dbReference type="SUPFAM" id="SSF49313">
    <property type="entry name" value="Cadherin-like"/>
    <property type="match status" value="4"/>
</dbReference>
<dbReference type="CDD" id="cd11304">
    <property type="entry name" value="Cadherin_repeat"/>
    <property type="match status" value="4"/>
</dbReference>
<dbReference type="Pfam" id="PF00028">
    <property type="entry name" value="Cadherin"/>
    <property type="match status" value="2"/>
</dbReference>
<dbReference type="RefSeq" id="XP_006816817.1">
    <property type="nucleotide sequence ID" value="XM_006816754.1"/>
</dbReference>
<dbReference type="InterPro" id="IPR035976">
    <property type="entry name" value="Sushi/SCR/CCP_sf"/>
</dbReference>
<reference evidence="14" key="1">
    <citation type="submission" date="2025-08" db="UniProtKB">
        <authorList>
            <consortium name="RefSeq"/>
        </authorList>
    </citation>
    <scope>IDENTIFICATION</scope>
    <source>
        <tissue evidence="14">Testes</tissue>
    </source>
</reference>
<dbReference type="Gene3D" id="2.60.40.60">
    <property type="entry name" value="Cadherins"/>
    <property type="match status" value="4"/>
</dbReference>
<keyword evidence="7" id="KW-0768">Sushi</keyword>
<dbReference type="Gene3D" id="2.120.10.30">
    <property type="entry name" value="TolB, C-terminal domain"/>
    <property type="match status" value="1"/>
</dbReference>
<dbReference type="InterPro" id="IPR049883">
    <property type="entry name" value="NOTCH1_EGF-like"/>
</dbReference>
<dbReference type="InterPro" id="IPR011042">
    <property type="entry name" value="6-blade_b-propeller_TolB-like"/>
</dbReference>
<evidence type="ECO:0000256" key="8">
    <source>
        <dbReference type="PROSITE-ProRule" id="PRU00461"/>
    </source>
</evidence>
<evidence type="ECO:0000256" key="3">
    <source>
        <dbReference type="ARBA" id="ARBA00022737"/>
    </source>
</evidence>
<evidence type="ECO:0000256" key="9">
    <source>
        <dbReference type="SAM" id="SignalP"/>
    </source>
</evidence>
<dbReference type="Gene3D" id="2.10.70.10">
    <property type="entry name" value="Complement Module, domain 1"/>
    <property type="match status" value="1"/>
</dbReference>
<dbReference type="InterPro" id="IPR050778">
    <property type="entry name" value="Cueball_EGF_LRP_Nidogen"/>
</dbReference>
<feature type="chain" id="PRO_5045153345" evidence="9">
    <location>
        <begin position="18"/>
        <end position="1113"/>
    </location>
</feature>
<evidence type="ECO:0000313" key="14">
    <source>
        <dbReference type="RefSeq" id="XP_006816817.1"/>
    </source>
</evidence>
<feature type="domain" description="Cadherin" evidence="11">
    <location>
        <begin position="617"/>
        <end position="710"/>
    </location>
</feature>
<accession>A0ABM0M9X6</accession>
<evidence type="ECO:0000256" key="2">
    <source>
        <dbReference type="ARBA" id="ARBA00022729"/>
    </source>
</evidence>
<feature type="domain" description="EGF-like" evidence="10">
    <location>
        <begin position="373"/>
        <end position="413"/>
    </location>
</feature>
<dbReference type="PANTHER" id="PTHR46513:SF13">
    <property type="entry name" value="EGF-LIKE DOMAIN-CONTAINING PROTEIN"/>
    <property type="match status" value="1"/>
</dbReference>
<dbReference type="SMART" id="SM00112">
    <property type="entry name" value="CA"/>
    <property type="match status" value="4"/>
</dbReference>
<dbReference type="InterPro" id="IPR000742">
    <property type="entry name" value="EGF"/>
</dbReference>
<keyword evidence="5" id="KW-0106">Calcium</keyword>
<feature type="domain" description="Sushi" evidence="12">
    <location>
        <begin position="539"/>
        <end position="597"/>
    </location>
</feature>
<dbReference type="SMART" id="SM00135">
    <property type="entry name" value="LY"/>
    <property type="match status" value="5"/>
</dbReference>
<dbReference type="Proteomes" id="UP000694865">
    <property type="component" value="Unplaced"/>
</dbReference>
<dbReference type="InterPro" id="IPR000436">
    <property type="entry name" value="Sushi_SCR_CCP_dom"/>
</dbReference>
<keyword evidence="2 9" id="KW-0732">Signal</keyword>
<dbReference type="InterPro" id="IPR018097">
    <property type="entry name" value="EGF_Ca-bd_CS"/>
</dbReference>
<evidence type="ECO:0000256" key="6">
    <source>
        <dbReference type="PROSITE-ProRule" id="PRU00076"/>
    </source>
</evidence>
<feature type="domain" description="EGF-like" evidence="10">
    <location>
        <begin position="457"/>
        <end position="497"/>
    </location>
</feature>
<dbReference type="PANTHER" id="PTHR46513">
    <property type="entry name" value="VITELLOGENIN RECEPTOR-LIKE PROTEIN-RELATED-RELATED"/>
    <property type="match status" value="1"/>
</dbReference>
<dbReference type="Pfam" id="PF00058">
    <property type="entry name" value="Ldl_recept_b"/>
    <property type="match status" value="3"/>
</dbReference>
<evidence type="ECO:0000313" key="13">
    <source>
        <dbReference type="Proteomes" id="UP000694865"/>
    </source>
</evidence>
<keyword evidence="13" id="KW-1185">Reference proteome</keyword>
<dbReference type="SUPFAM" id="SSF57184">
    <property type="entry name" value="Growth factor receptor domain"/>
    <property type="match status" value="1"/>
</dbReference>
<protein>
    <submittedName>
        <fullName evidence="14">Uncharacterized protein LOC102807105</fullName>
    </submittedName>
</protein>
<evidence type="ECO:0000259" key="10">
    <source>
        <dbReference type="PROSITE" id="PS50026"/>
    </source>
</evidence>
<evidence type="ECO:0000256" key="1">
    <source>
        <dbReference type="ARBA" id="ARBA00022536"/>
    </source>
</evidence>
<dbReference type="SUPFAM" id="SSF57535">
    <property type="entry name" value="Complement control module/SCR domain"/>
    <property type="match status" value="1"/>
</dbReference>
<feature type="domain" description="Cadherin" evidence="11">
    <location>
        <begin position="914"/>
        <end position="1003"/>
    </location>
</feature>
<comment type="caution">
    <text evidence="6">Lacks conserved residue(s) required for the propagation of feature annotation.</text>
</comment>
<dbReference type="CDD" id="cd00033">
    <property type="entry name" value="CCP"/>
    <property type="match status" value="1"/>
</dbReference>
<dbReference type="PROSITE" id="PS50026">
    <property type="entry name" value="EGF_3"/>
    <property type="match status" value="3"/>
</dbReference>
<dbReference type="PROSITE" id="PS51120">
    <property type="entry name" value="LDLRB"/>
    <property type="match status" value="3"/>
</dbReference>
<dbReference type="Gene3D" id="2.10.25.10">
    <property type="entry name" value="Laminin"/>
    <property type="match status" value="6"/>
</dbReference>
<sequence>MAQNTFLIGILLVTVQAQQQFQPEPYLIFANSFDIRKLNFDGTNYRRLVEGLLNVVALDYDYASGYIYWSDHLTRKIQRAEIDNAQNTVEDFVVDDIEVPDGIAVDWKNRKLFFTDRIRSVIEKIGLDGTNRIVLITTNIYEPRGIALDPHSDWFYFTDVYDAQPTIQKARMSDGSQQTTIISTGLAKPNAITVDYIDRMIYWADATTDKVESCDLNGNARQVLVDNPSTFHPYGLTQYDDRIYWTDQQLHHIVNLNKHDKNDKVIITGYFSYPTAIHVVHPDRQLGTEIDSCQHNDGRGECDHICIDLYGSYMCACRQGYHLQTDEHTCDDTNECSINNGGCSHHCLNIESSFFCTCINGYTLQADQRTCRDTNECHISNGGCQFSCHNTDSSYYCSCPSGYTLESNKITCHDIDECVTGSNPCPSNALCQNVPGSYQCICGSGFHFNKVTRQCEDTNECTSANNMCSQRCVNTGGSFRCECNIGYTLQEDGSTCIDINECNVANDCQQQCTNILGSYVCSCTVGSILNADGKSCRPTTCQPPPPRPGFTITCQETSHLYLSRCDIDCDLGTLVGSNSITCLSNSEWSILTAECIGISGKTENDPPIATYLTSNVIPEDADNGDIVGYLRSIDSDPMQTFTYFLRDDADPFYIGSHDTLRTRGMLDFETMTQYTVSILATDDGIPPESLISSLIVYVINVNEPPGQPMWQQTTISENANVGDVVTLLNALDPDEGQQLNFTLITNSNGKFSMVNNALVVNRPLDYETNRHHQIHIQVRDNGMPIQTNSAVFELDIIDENEPPLKINFIGSDVPEFTAGGDTVTGKVIGRFETEDPDQGDTHTYSLDTLNACFDIQGSDLLVGNVDCFNYETHPFYLLSVQASDSGGLSVRTTIRIGIIDVNEPPTGVTLSTNTIMEHVPLNTVVGTLTALDEDTADTHIFTLLNSNGLFAIEGHTVKVAADLNYETFPTGVGFEVRCIDSDSNSITVSMMVFLGNENEEPNDISVVINKPCSFGHVGPNGVIIDACIPETTAPNDLVALVAASDPDGDTLSITMIDSSGKFMLTDNLRIQLGPEKLNYESDSYGHIFQVTLISSDPNGLTKEKDLYFEVNIH</sequence>
<dbReference type="SUPFAM" id="SSF63825">
    <property type="entry name" value="YWTD domain"/>
    <property type="match status" value="1"/>
</dbReference>
<dbReference type="SMART" id="SM00181">
    <property type="entry name" value="EGF"/>
    <property type="match status" value="6"/>
</dbReference>
<dbReference type="PRINTS" id="PR00205">
    <property type="entry name" value="CADHERIN"/>
</dbReference>
<evidence type="ECO:0000259" key="11">
    <source>
        <dbReference type="PROSITE" id="PS50268"/>
    </source>
</evidence>
<gene>
    <name evidence="14" type="primary">LOC102807105</name>
</gene>
<feature type="repeat" description="LDL-receptor class B" evidence="8">
    <location>
        <begin position="199"/>
        <end position="242"/>
    </location>
</feature>
<proteinExistence type="predicted"/>
<keyword evidence="1 6" id="KW-0245">EGF-like domain</keyword>
<dbReference type="SMART" id="SM00032">
    <property type="entry name" value="CCP"/>
    <property type="match status" value="1"/>
</dbReference>
<dbReference type="InterPro" id="IPR002126">
    <property type="entry name" value="Cadherin-like_dom"/>
</dbReference>
<dbReference type="Pfam" id="PF14670">
    <property type="entry name" value="FXa_inhibition"/>
    <property type="match status" value="2"/>
</dbReference>
<feature type="repeat" description="LDL-receptor class B" evidence="8">
    <location>
        <begin position="65"/>
        <end position="109"/>
    </location>
</feature>
<keyword evidence="3" id="KW-0677">Repeat</keyword>
<dbReference type="SUPFAM" id="SSF57196">
    <property type="entry name" value="EGF/Laminin"/>
    <property type="match status" value="3"/>
</dbReference>
<organism evidence="13 14">
    <name type="scientific">Saccoglossus kowalevskii</name>
    <name type="common">Acorn worm</name>
    <dbReference type="NCBI Taxonomy" id="10224"/>
    <lineage>
        <taxon>Eukaryota</taxon>
        <taxon>Metazoa</taxon>
        <taxon>Hemichordata</taxon>
        <taxon>Enteropneusta</taxon>
        <taxon>Harrimaniidae</taxon>
        <taxon>Saccoglossus</taxon>
    </lineage>
</organism>
<dbReference type="PROSITE" id="PS01186">
    <property type="entry name" value="EGF_2"/>
    <property type="match status" value="5"/>
</dbReference>
<feature type="signal peptide" evidence="9">
    <location>
        <begin position="1"/>
        <end position="17"/>
    </location>
</feature>
<evidence type="ECO:0000256" key="7">
    <source>
        <dbReference type="PROSITE-ProRule" id="PRU00302"/>
    </source>
</evidence>